<gene>
    <name evidence="2" type="ORF">FKW44_010112</name>
</gene>
<feature type="non-terminal residue" evidence="2">
    <location>
        <position position="66"/>
    </location>
</feature>
<evidence type="ECO:0000256" key="1">
    <source>
        <dbReference type="SAM" id="MobiDB-lite"/>
    </source>
</evidence>
<name>A0A7T8K8S0_CALRO</name>
<dbReference type="Proteomes" id="UP000595437">
    <property type="component" value="Chromosome 6"/>
</dbReference>
<feature type="region of interest" description="Disordered" evidence="1">
    <location>
        <begin position="29"/>
        <end position="66"/>
    </location>
</feature>
<dbReference type="AlphaFoldDB" id="A0A7T8K8S0"/>
<accession>A0A7T8K8S0</accession>
<sequence length="66" mass="7269">PRDNYQQPASYAFEDSTDLADRLEITELTDEEPDIPSPDYGGNLSVHHVNNNNSKLNGSFSSLKSG</sequence>
<organism evidence="2 3">
    <name type="scientific">Caligus rogercresseyi</name>
    <name type="common">Sea louse</name>
    <dbReference type="NCBI Taxonomy" id="217165"/>
    <lineage>
        <taxon>Eukaryota</taxon>
        <taxon>Metazoa</taxon>
        <taxon>Ecdysozoa</taxon>
        <taxon>Arthropoda</taxon>
        <taxon>Crustacea</taxon>
        <taxon>Multicrustacea</taxon>
        <taxon>Hexanauplia</taxon>
        <taxon>Copepoda</taxon>
        <taxon>Siphonostomatoida</taxon>
        <taxon>Caligidae</taxon>
        <taxon>Caligus</taxon>
    </lineage>
</organism>
<proteinExistence type="predicted"/>
<protein>
    <submittedName>
        <fullName evidence="2">Uncharacterized protein</fullName>
    </submittedName>
</protein>
<keyword evidence="3" id="KW-1185">Reference proteome</keyword>
<evidence type="ECO:0000313" key="3">
    <source>
        <dbReference type="Proteomes" id="UP000595437"/>
    </source>
</evidence>
<feature type="non-terminal residue" evidence="2">
    <location>
        <position position="1"/>
    </location>
</feature>
<reference evidence="3" key="1">
    <citation type="submission" date="2021-01" db="EMBL/GenBank/DDBJ databases">
        <title>Caligus Genome Assembly.</title>
        <authorList>
            <person name="Gallardo-Escarate C."/>
        </authorList>
    </citation>
    <scope>NUCLEOTIDE SEQUENCE [LARGE SCALE GENOMIC DNA]</scope>
</reference>
<feature type="compositionally biased region" description="Low complexity" evidence="1">
    <location>
        <begin position="41"/>
        <end position="66"/>
    </location>
</feature>
<dbReference type="EMBL" id="CP045895">
    <property type="protein sequence ID" value="QQP49436.1"/>
    <property type="molecule type" value="Genomic_DNA"/>
</dbReference>
<evidence type="ECO:0000313" key="2">
    <source>
        <dbReference type="EMBL" id="QQP49436.1"/>
    </source>
</evidence>